<evidence type="ECO:0000256" key="1">
    <source>
        <dbReference type="SAM" id="MobiDB-lite"/>
    </source>
</evidence>
<name>A0A8E2JQC0_9PEZI</name>
<dbReference type="EMBL" id="KV750268">
    <property type="protein sequence ID" value="OCL05507.1"/>
    <property type="molecule type" value="Genomic_DNA"/>
</dbReference>
<evidence type="ECO:0000313" key="2">
    <source>
        <dbReference type="EMBL" id="OCL05507.1"/>
    </source>
</evidence>
<dbReference type="Proteomes" id="UP000250140">
    <property type="component" value="Unassembled WGS sequence"/>
</dbReference>
<accession>A0A8E2JQC0</accession>
<reference evidence="2 3" key="1">
    <citation type="journal article" date="2016" name="Nat. Commun.">
        <title>Ectomycorrhizal ecology is imprinted in the genome of the dominant symbiotic fungus Cenococcum geophilum.</title>
        <authorList>
            <consortium name="DOE Joint Genome Institute"/>
            <person name="Peter M."/>
            <person name="Kohler A."/>
            <person name="Ohm R.A."/>
            <person name="Kuo A."/>
            <person name="Krutzmann J."/>
            <person name="Morin E."/>
            <person name="Arend M."/>
            <person name="Barry K.W."/>
            <person name="Binder M."/>
            <person name="Choi C."/>
            <person name="Clum A."/>
            <person name="Copeland A."/>
            <person name="Grisel N."/>
            <person name="Haridas S."/>
            <person name="Kipfer T."/>
            <person name="LaButti K."/>
            <person name="Lindquist E."/>
            <person name="Lipzen A."/>
            <person name="Maire R."/>
            <person name="Meier B."/>
            <person name="Mihaltcheva S."/>
            <person name="Molinier V."/>
            <person name="Murat C."/>
            <person name="Poggeler S."/>
            <person name="Quandt C.A."/>
            <person name="Sperisen C."/>
            <person name="Tritt A."/>
            <person name="Tisserant E."/>
            <person name="Crous P.W."/>
            <person name="Henrissat B."/>
            <person name="Nehls U."/>
            <person name="Egli S."/>
            <person name="Spatafora J.W."/>
            <person name="Grigoriev I.V."/>
            <person name="Martin F.M."/>
        </authorList>
    </citation>
    <scope>NUCLEOTIDE SEQUENCE [LARGE SCALE GENOMIC DNA]</scope>
    <source>
        <strain evidence="2 3">CBS 207.34</strain>
    </source>
</reference>
<organism evidence="2 3">
    <name type="scientific">Glonium stellatum</name>
    <dbReference type="NCBI Taxonomy" id="574774"/>
    <lineage>
        <taxon>Eukaryota</taxon>
        <taxon>Fungi</taxon>
        <taxon>Dikarya</taxon>
        <taxon>Ascomycota</taxon>
        <taxon>Pezizomycotina</taxon>
        <taxon>Dothideomycetes</taxon>
        <taxon>Pleosporomycetidae</taxon>
        <taxon>Gloniales</taxon>
        <taxon>Gloniaceae</taxon>
        <taxon>Glonium</taxon>
    </lineage>
</organism>
<gene>
    <name evidence="2" type="ORF">AOQ84DRAFT_95774</name>
</gene>
<proteinExistence type="predicted"/>
<evidence type="ECO:0000313" key="3">
    <source>
        <dbReference type="Proteomes" id="UP000250140"/>
    </source>
</evidence>
<dbReference type="AlphaFoldDB" id="A0A8E2JQC0"/>
<sequence>MGGQIRLGSKNGRMEKVFLWEGWWCDLITAPQVEATARGQPEPQAGVSIMSSICGCHSEKQLAGKKPVPHVEPSRGTGSAFCAACMQYLRLRCAKKSQVSCDPTARQRVTVPAASYQQLPISSYPPSPSTHPAPASTSQHQPAPACTSLLPPHFMHRRNLVTPSAACWGTVLAVH</sequence>
<keyword evidence="3" id="KW-1185">Reference proteome</keyword>
<protein>
    <submittedName>
        <fullName evidence="2">Uncharacterized protein</fullName>
    </submittedName>
</protein>
<feature type="region of interest" description="Disordered" evidence="1">
    <location>
        <begin position="121"/>
        <end position="143"/>
    </location>
</feature>